<dbReference type="InterPro" id="IPR052512">
    <property type="entry name" value="4CMD/NDH-1_regulator"/>
</dbReference>
<dbReference type="PANTHER" id="PTHR33570:SF9">
    <property type="entry name" value="BLL4600 PROTEIN"/>
    <property type="match status" value="1"/>
</dbReference>
<keyword evidence="3" id="KW-1185">Reference proteome</keyword>
<organism evidence="2 3">
    <name type="scientific">Paenibacillus thailandensis</name>
    <dbReference type="NCBI Taxonomy" id="393250"/>
    <lineage>
        <taxon>Bacteria</taxon>
        <taxon>Bacillati</taxon>
        <taxon>Bacillota</taxon>
        <taxon>Bacilli</taxon>
        <taxon>Bacillales</taxon>
        <taxon>Paenibacillaceae</taxon>
        <taxon>Paenibacillus</taxon>
    </lineage>
</organism>
<dbReference type="PANTHER" id="PTHR33570">
    <property type="entry name" value="4-CARBOXYMUCONOLACTONE DECARBOXYLASE FAMILY PROTEIN"/>
    <property type="match status" value="1"/>
</dbReference>
<name>A0ABW5QYI4_9BACL</name>
<evidence type="ECO:0000259" key="1">
    <source>
        <dbReference type="Pfam" id="PF02627"/>
    </source>
</evidence>
<dbReference type="EMBL" id="JBHUMY010000013">
    <property type="protein sequence ID" value="MFD2661442.1"/>
    <property type="molecule type" value="Genomic_DNA"/>
</dbReference>
<dbReference type="Pfam" id="PF02627">
    <property type="entry name" value="CMD"/>
    <property type="match status" value="1"/>
</dbReference>
<dbReference type="InterPro" id="IPR029032">
    <property type="entry name" value="AhpD-like"/>
</dbReference>
<evidence type="ECO:0000313" key="3">
    <source>
        <dbReference type="Proteomes" id="UP001597493"/>
    </source>
</evidence>
<comment type="caution">
    <text evidence="2">The sequence shown here is derived from an EMBL/GenBank/DDBJ whole genome shotgun (WGS) entry which is preliminary data.</text>
</comment>
<dbReference type="Gene3D" id="1.20.1290.10">
    <property type="entry name" value="AhpD-like"/>
    <property type="match status" value="1"/>
</dbReference>
<dbReference type="Proteomes" id="UP001597493">
    <property type="component" value="Unassembled WGS sequence"/>
</dbReference>
<feature type="domain" description="Carboxymuconolactone decarboxylase-like" evidence="1">
    <location>
        <begin position="16"/>
        <end position="98"/>
    </location>
</feature>
<gene>
    <name evidence="2" type="ORF">ACFSW5_14400</name>
</gene>
<sequence>MTNNKTTRELLREFAPKLADYTDTVLFGELWQRKELSPRDRSLITVAALIASEHTAQLPYHLELALHNGVTQEELAEAMTHLAFYVGWPRAAAAVTVAGELWADYGDSTAN</sequence>
<protein>
    <submittedName>
        <fullName evidence="2">Carboxymuconolactone decarboxylase family protein</fullName>
    </submittedName>
</protein>
<accession>A0ABW5QYI4</accession>
<reference evidence="3" key="1">
    <citation type="journal article" date="2019" name="Int. J. Syst. Evol. Microbiol.">
        <title>The Global Catalogue of Microorganisms (GCM) 10K type strain sequencing project: providing services to taxonomists for standard genome sequencing and annotation.</title>
        <authorList>
            <consortium name="The Broad Institute Genomics Platform"/>
            <consortium name="The Broad Institute Genome Sequencing Center for Infectious Disease"/>
            <person name="Wu L."/>
            <person name="Ma J."/>
        </authorList>
    </citation>
    <scope>NUCLEOTIDE SEQUENCE [LARGE SCALE GENOMIC DNA]</scope>
    <source>
        <strain evidence="3">TISTR 1827</strain>
    </source>
</reference>
<dbReference type="RefSeq" id="WP_379274278.1">
    <property type="nucleotide sequence ID" value="NZ_JBHUGT010000043.1"/>
</dbReference>
<proteinExistence type="predicted"/>
<dbReference type="SUPFAM" id="SSF69118">
    <property type="entry name" value="AhpD-like"/>
    <property type="match status" value="1"/>
</dbReference>
<dbReference type="InterPro" id="IPR003779">
    <property type="entry name" value="CMD-like"/>
</dbReference>
<evidence type="ECO:0000313" key="2">
    <source>
        <dbReference type="EMBL" id="MFD2661442.1"/>
    </source>
</evidence>